<comment type="caution">
    <text evidence="1">The sequence shown here is derived from an EMBL/GenBank/DDBJ whole genome shotgun (WGS) entry which is preliminary data.</text>
</comment>
<evidence type="ECO:0000313" key="1">
    <source>
        <dbReference type="EMBL" id="MDQ0176220.1"/>
    </source>
</evidence>
<keyword evidence="2" id="KW-1185">Reference proteome</keyword>
<name>A0ABT9WTY7_9BACI</name>
<reference evidence="1 2" key="1">
    <citation type="submission" date="2023-07" db="EMBL/GenBank/DDBJ databases">
        <title>Genomic Encyclopedia of Type Strains, Phase IV (KMG-IV): sequencing the most valuable type-strain genomes for metagenomic binning, comparative biology and taxonomic classification.</title>
        <authorList>
            <person name="Goeker M."/>
        </authorList>
    </citation>
    <scope>NUCLEOTIDE SEQUENCE [LARGE SCALE GENOMIC DNA]</scope>
    <source>
        <strain evidence="1 2">DSM 23837</strain>
    </source>
</reference>
<proteinExistence type="predicted"/>
<dbReference type="EMBL" id="JAUSTT010000011">
    <property type="protein sequence ID" value="MDQ0176220.1"/>
    <property type="molecule type" value="Genomic_DNA"/>
</dbReference>
<protein>
    <submittedName>
        <fullName evidence="1">Uncharacterized protein</fullName>
    </submittedName>
</protein>
<evidence type="ECO:0000313" key="2">
    <source>
        <dbReference type="Proteomes" id="UP001223586"/>
    </source>
</evidence>
<dbReference type="Proteomes" id="UP001223586">
    <property type="component" value="Unassembled WGS sequence"/>
</dbReference>
<dbReference type="RefSeq" id="WP_307229211.1">
    <property type="nucleotide sequence ID" value="NZ_JAUSTT010000011.1"/>
</dbReference>
<sequence>MLHRYSPVTMDWDETEYVIDQEFLDKYGSIDTIVPVGYVYEPDKGSLDVYLNGQRLSAGGGYAEIDDYHIQLDLGKDEEGNPYELQEGEEIFIKVWKNQYCSRGQSTISGTQFYELQKEIVDARKFRETDKPYKSLDARLDEIQRQLEVVHGGNANVDIKYEYNVRGQIIREVITGDYIIVREFTYYEDEKPTLRGEMKTETVYYTGEEGNLSHQVTKEYSYDPVTRRLLQTAVRGDM</sequence>
<gene>
    <name evidence="1" type="ORF">J2S08_002057</name>
</gene>
<organism evidence="1 2">
    <name type="scientific">Bacillus chungangensis</name>
    <dbReference type="NCBI Taxonomy" id="587633"/>
    <lineage>
        <taxon>Bacteria</taxon>
        <taxon>Bacillati</taxon>
        <taxon>Bacillota</taxon>
        <taxon>Bacilli</taxon>
        <taxon>Bacillales</taxon>
        <taxon>Bacillaceae</taxon>
        <taxon>Bacillus</taxon>
    </lineage>
</organism>
<accession>A0ABT9WTY7</accession>